<accession>A0A224Y806</accession>
<feature type="chain" id="PRO_5012149395" evidence="1">
    <location>
        <begin position="30"/>
        <end position="152"/>
    </location>
</feature>
<protein>
    <submittedName>
        <fullName evidence="2">Uncharacterized protein</fullName>
    </submittedName>
</protein>
<evidence type="ECO:0000313" key="2">
    <source>
        <dbReference type="EMBL" id="MAA12875.1"/>
    </source>
</evidence>
<sequence>MARKALPQGSAVCVLAVCLVCLSAQLANCLEWLCQGMWTRLHTGAAPELLRGKPGSALRASLGLPSRQQGVQLCLQPLQLHRIYIEAFLGLLGLAWRGGWARLLVGASICTRERQLFAGAHCSWDTFFFTSVLMSLVGSRELGQGKLCFYIS</sequence>
<reference evidence="2" key="1">
    <citation type="journal article" date="2017" name="Parasit. Vectors">
        <title>Sialotranscriptomics of Rhipicephalus zambeziensis reveals intricate expression profiles of secretory proteins and suggests tight temporal transcriptional regulation during blood-feeding.</title>
        <authorList>
            <person name="de Castro M.H."/>
            <person name="de Klerk D."/>
            <person name="Pienaar R."/>
            <person name="Rees D.J.G."/>
            <person name="Mans B.J."/>
        </authorList>
    </citation>
    <scope>NUCLEOTIDE SEQUENCE</scope>
    <source>
        <tissue evidence="2">Salivary glands</tissue>
    </source>
</reference>
<dbReference type="EMBL" id="GFPF01001729">
    <property type="protein sequence ID" value="MAA12875.1"/>
    <property type="molecule type" value="Transcribed_RNA"/>
</dbReference>
<proteinExistence type="predicted"/>
<feature type="signal peptide" evidence="1">
    <location>
        <begin position="1"/>
        <end position="29"/>
    </location>
</feature>
<keyword evidence="1" id="KW-0732">Signal</keyword>
<organism evidence="2">
    <name type="scientific">Rhipicephalus zambeziensis</name>
    <dbReference type="NCBI Taxonomy" id="60191"/>
    <lineage>
        <taxon>Eukaryota</taxon>
        <taxon>Metazoa</taxon>
        <taxon>Ecdysozoa</taxon>
        <taxon>Arthropoda</taxon>
        <taxon>Chelicerata</taxon>
        <taxon>Arachnida</taxon>
        <taxon>Acari</taxon>
        <taxon>Parasitiformes</taxon>
        <taxon>Ixodida</taxon>
        <taxon>Ixodoidea</taxon>
        <taxon>Ixodidae</taxon>
        <taxon>Rhipicephalinae</taxon>
        <taxon>Rhipicephalus</taxon>
        <taxon>Rhipicephalus</taxon>
    </lineage>
</organism>
<evidence type="ECO:0000256" key="1">
    <source>
        <dbReference type="SAM" id="SignalP"/>
    </source>
</evidence>
<dbReference type="AlphaFoldDB" id="A0A224Y806"/>
<name>A0A224Y806_9ACAR</name>